<dbReference type="InterPro" id="IPR003607">
    <property type="entry name" value="HD/PDEase_dom"/>
</dbReference>
<proteinExistence type="predicted"/>
<keyword evidence="3" id="KW-1185">Reference proteome</keyword>
<dbReference type="Proteomes" id="UP001056012">
    <property type="component" value="Chromosome 2"/>
</dbReference>
<dbReference type="EMBL" id="CP089275">
    <property type="protein sequence ID" value="USP76381.1"/>
    <property type="molecule type" value="Genomic_DNA"/>
</dbReference>
<evidence type="ECO:0000313" key="2">
    <source>
        <dbReference type="EMBL" id="USP76381.1"/>
    </source>
</evidence>
<evidence type="ECO:0000313" key="3">
    <source>
        <dbReference type="Proteomes" id="UP001056012"/>
    </source>
</evidence>
<protein>
    <submittedName>
        <fullName evidence="2">Urea hydro-lyase/cyanamide hydratase</fullName>
    </submittedName>
</protein>
<dbReference type="NCBIfam" id="TIGR03401">
    <property type="entry name" value="cyanamide_fam"/>
    <property type="match status" value="1"/>
</dbReference>
<dbReference type="Pfam" id="PF01966">
    <property type="entry name" value="HD"/>
    <property type="match status" value="1"/>
</dbReference>
<dbReference type="VEuPathDB" id="FungiDB:yc1106_03655"/>
<dbReference type="PANTHER" id="PTHR35569:SF1">
    <property type="entry name" value="CYANAMIDE HYDRATASE DDI2-RELATED"/>
    <property type="match status" value="1"/>
</dbReference>
<feature type="domain" description="HD" evidence="1">
    <location>
        <begin position="101"/>
        <end position="210"/>
    </location>
</feature>
<dbReference type="PROSITE" id="PS51831">
    <property type="entry name" value="HD"/>
    <property type="match status" value="1"/>
</dbReference>
<accession>A0A9Q8Z5U6</accession>
<dbReference type="OrthoDB" id="409121at2759"/>
<reference evidence="2" key="1">
    <citation type="submission" date="2021-12" db="EMBL/GenBank/DDBJ databases">
        <title>Curvularia clavata genome.</title>
        <authorList>
            <person name="Cao Y."/>
        </authorList>
    </citation>
    <scope>NUCLEOTIDE SEQUENCE</scope>
    <source>
        <strain evidence="2">Yc1106</strain>
    </source>
</reference>
<sequence length="275" mass="30734">MTRSSIIIAESTISSHRTPIHIFIVLELINSPLAMSQLADRSTKTLETYGWTSVPHDTSVLLKDISPWDPAIYDVTDIQVPHTELAEKVQKYAKERLPDEVYQHSMRVYFYGVAIAQKHLPSFLPSLETYYLTCLLHDIGTTHENLHGTLLSFEFYGGYIALDILKEYGAPKEQAESVAEAIIRHQDLGDVGTISTVGQLIQLSTLFDNAGKNPTLIAKQTIESVVAAYPRKQWSSCFAHTIGEEMALKPWAHSSAIPKFSETVAGNKLMEPWDC</sequence>
<dbReference type="InterPro" id="IPR006674">
    <property type="entry name" value="HD_domain"/>
</dbReference>
<dbReference type="Gene3D" id="1.10.3210.10">
    <property type="entry name" value="Hypothetical protein af1432"/>
    <property type="match status" value="1"/>
</dbReference>
<gene>
    <name evidence="2" type="ORF">yc1106_03655</name>
</gene>
<name>A0A9Q8Z5U6_CURCL</name>
<dbReference type="CDD" id="cd00077">
    <property type="entry name" value="HDc"/>
    <property type="match status" value="1"/>
</dbReference>
<dbReference type="PANTHER" id="PTHR35569">
    <property type="entry name" value="CYANAMIDE HYDRATASE DDI2-RELATED"/>
    <property type="match status" value="1"/>
</dbReference>
<organism evidence="2 3">
    <name type="scientific">Curvularia clavata</name>
    <dbReference type="NCBI Taxonomy" id="95742"/>
    <lineage>
        <taxon>Eukaryota</taxon>
        <taxon>Fungi</taxon>
        <taxon>Dikarya</taxon>
        <taxon>Ascomycota</taxon>
        <taxon>Pezizomycotina</taxon>
        <taxon>Dothideomycetes</taxon>
        <taxon>Pleosporomycetidae</taxon>
        <taxon>Pleosporales</taxon>
        <taxon>Pleosporineae</taxon>
        <taxon>Pleosporaceae</taxon>
        <taxon>Curvularia</taxon>
    </lineage>
</organism>
<dbReference type="SUPFAM" id="SSF109604">
    <property type="entry name" value="HD-domain/PDEase-like"/>
    <property type="match status" value="1"/>
</dbReference>
<dbReference type="AlphaFoldDB" id="A0A9Q8Z5U6"/>
<evidence type="ECO:0000259" key="1">
    <source>
        <dbReference type="PROSITE" id="PS51831"/>
    </source>
</evidence>
<dbReference type="InterPro" id="IPR017771">
    <property type="entry name" value="Cyanamide_hydratase_HD"/>
</dbReference>